<keyword evidence="7" id="KW-1208">Phospholipid metabolism</keyword>
<dbReference type="Pfam" id="PF01467">
    <property type="entry name" value="CTP_transf_like"/>
    <property type="match status" value="1"/>
</dbReference>
<dbReference type="CDD" id="cd02174">
    <property type="entry name" value="CCT"/>
    <property type="match status" value="1"/>
</dbReference>
<evidence type="ECO:0000256" key="2">
    <source>
        <dbReference type="ARBA" id="ARBA00022516"/>
    </source>
</evidence>
<organism evidence="10">
    <name type="scientific">Cyprideis torosa</name>
    <dbReference type="NCBI Taxonomy" id="163714"/>
    <lineage>
        <taxon>Eukaryota</taxon>
        <taxon>Metazoa</taxon>
        <taxon>Ecdysozoa</taxon>
        <taxon>Arthropoda</taxon>
        <taxon>Crustacea</taxon>
        <taxon>Oligostraca</taxon>
        <taxon>Ostracoda</taxon>
        <taxon>Podocopa</taxon>
        <taxon>Podocopida</taxon>
        <taxon>Cytherocopina</taxon>
        <taxon>Cytheroidea</taxon>
        <taxon>Cytherideidae</taxon>
        <taxon>Cyprideis</taxon>
    </lineage>
</organism>
<dbReference type="InterPro" id="IPR041723">
    <property type="entry name" value="CCT"/>
</dbReference>
<gene>
    <name evidence="10" type="ORF">CTOB1V02_LOCUS7406</name>
</gene>
<evidence type="ECO:0000256" key="5">
    <source>
        <dbReference type="ARBA" id="ARBA00023098"/>
    </source>
</evidence>
<evidence type="ECO:0000256" key="8">
    <source>
        <dbReference type="ARBA" id="ARBA00025706"/>
    </source>
</evidence>
<evidence type="ECO:0000256" key="6">
    <source>
        <dbReference type="ARBA" id="ARBA00023209"/>
    </source>
</evidence>
<dbReference type="InterPro" id="IPR045049">
    <property type="entry name" value="Pcy1-like"/>
</dbReference>
<keyword evidence="2" id="KW-0444">Lipid biosynthesis</keyword>
<dbReference type="Gene3D" id="3.40.50.620">
    <property type="entry name" value="HUPs"/>
    <property type="match status" value="1"/>
</dbReference>
<dbReference type="GO" id="GO:0031210">
    <property type="term" value="F:phosphatidylcholine binding"/>
    <property type="evidence" value="ECO:0007669"/>
    <property type="project" value="TreeGrafter"/>
</dbReference>
<evidence type="ECO:0000256" key="7">
    <source>
        <dbReference type="ARBA" id="ARBA00023264"/>
    </source>
</evidence>
<keyword evidence="5" id="KW-0443">Lipid metabolism</keyword>
<name>A0A7R8WD89_9CRUS</name>
<evidence type="ECO:0000256" key="3">
    <source>
        <dbReference type="ARBA" id="ARBA00022679"/>
    </source>
</evidence>
<dbReference type="PANTHER" id="PTHR10739">
    <property type="entry name" value="CYTIDYLYLTRANSFERASE"/>
    <property type="match status" value="1"/>
</dbReference>
<keyword evidence="6" id="KW-0594">Phospholipid biosynthesis</keyword>
<comment type="pathway">
    <text evidence="8">Phospholipid metabolism; phosphatidylcholine biosynthesis; phosphatidylcholine from phosphocholine: step 1/2.</text>
</comment>
<evidence type="ECO:0000256" key="9">
    <source>
        <dbReference type="ARBA" id="ARBA00026101"/>
    </source>
</evidence>
<evidence type="ECO:0000256" key="1">
    <source>
        <dbReference type="ARBA" id="ARBA00010101"/>
    </source>
</evidence>
<comment type="similarity">
    <text evidence="1">Belongs to the cytidylyltransferase family.</text>
</comment>
<dbReference type="NCBIfam" id="TIGR00125">
    <property type="entry name" value="cyt_tran_rel"/>
    <property type="match status" value="1"/>
</dbReference>
<dbReference type="SUPFAM" id="SSF52374">
    <property type="entry name" value="Nucleotidylyl transferase"/>
    <property type="match status" value="1"/>
</dbReference>
<accession>A0A7R8WD89</accession>
<keyword evidence="4" id="KW-0548">Nucleotidyltransferase</keyword>
<dbReference type="GO" id="GO:0004105">
    <property type="term" value="F:choline-phosphate cytidylyltransferase activity"/>
    <property type="evidence" value="ECO:0007669"/>
    <property type="project" value="UniProtKB-EC"/>
</dbReference>
<sequence length="262" mass="29879">MQAKNLFPNAYLIVGVCNDALTNERKGCTVMDENERYEGIRHCRYVDEVVRNAPWTLDDEYLNKHKIDFVAHDDIPYTTGSEGDVYAEIKAKGMFATTQRTAGVSTSDIVARIVKDYDVYVRRNLARGYTPKDLNVSFLKGKKFELMNKMDFMRDRGKKAFQGLGEKRNELIRGWEERSSSMISGFLRFFGQENLSNMWEQSKGVIMRALSPVPGEEEEEDEANNGHSSAPSSPRAKRRRSPNAVLEADPSLLEEYSSDDEH</sequence>
<protein>
    <recommendedName>
        <fullName evidence="9">choline-phosphate cytidylyltransferase</fullName>
        <ecNumber evidence="9">2.7.7.15</ecNumber>
    </recommendedName>
</protein>
<dbReference type="AlphaFoldDB" id="A0A7R8WD89"/>
<keyword evidence="3" id="KW-0808">Transferase</keyword>
<reference evidence="10" key="1">
    <citation type="submission" date="2020-11" db="EMBL/GenBank/DDBJ databases">
        <authorList>
            <person name="Tran Van P."/>
        </authorList>
    </citation>
    <scope>NUCLEOTIDE SEQUENCE</scope>
</reference>
<dbReference type="OrthoDB" id="17102at2759"/>
<dbReference type="PANTHER" id="PTHR10739:SF13">
    <property type="entry name" value="CHOLINE-PHOSPHATE CYTIDYLYLTRANSFERASE"/>
    <property type="match status" value="1"/>
</dbReference>
<dbReference type="InterPro" id="IPR004821">
    <property type="entry name" value="Cyt_trans-like"/>
</dbReference>
<proteinExistence type="inferred from homology"/>
<dbReference type="UniPathway" id="UPA00753">
    <property type="reaction ID" value="UER00739"/>
</dbReference>
<evidence type="ECO:0000256" key="4">
    <source>
        <dbReference type="ARBA" id="ARBA00022695"/>
    </source>
</evidence>
<dbReference type="EMBL" id="OB662127">
    <property type="protein sequence ID" value="CAD7229537.1"/>
    <property type="molecule type" value="Genomic_DNA"/>
</dbReference>
<evidence type="ECO:0000313" key="10">
    <source>
        <dbReference type="EMBL" id="CAD7229537.1"/>
    </source>
</evidence>
<dbReference type="EC" id="2.7.7.15" evidence="9"/>
<dbReference type="InterPro" id="IPR014729">
    <property type="entry name" value="Rossmann-like_a/b/a_fold"/>
</dbReference>